<organism evidence="1 3">
    <name type="scientific">Methylobacterium oxalidis</name>
    <dbReference type="NCBI Taxonomy" id="944322"/>
    <lineage>
        <taxon>Bacteria</taxon>
        <taxon>Pseudomonadati</taxon>
        <taxon>Pseudomonadota</taxon>
        <taxon>Alphaproteobacteria</taxon>
        <taxon>Hyphomicrobiales</taxon>
        <taxon>Methylobacteriaceae</taxon>
        <taxon>Methylobacterium</taxon>
    </lineage>
</organism>
<evidence type="ECO:0000313" key="2">
    <source>
        <dbReference type="EMBL" id="GLS64619.1"/>
    </source>
</evidence>
<evidence type="ECO:0000313" key="4">
    <source>
        <dbReference type="Proteomes" id="UP001156856"/>
    </source>
</evidence>
<sequence length="68" mass="7526">MPTALAAKANLQRQQARLLDRAQRSDIPRYRPSARGRKVEDLARYGGGLAGHELVEMAQAARQQSPNL</sequence>
<keyword evidence="4" id="KW-1185">Reference proteome</keyword>
<reference evidence="4" key="2">
    <citation type="journal article" date="2019" name="Int. J. Syst. Evol. Microbiol.">
        <title>The Global Catalogue of Microorganisms (GCM) 10K type strain sequencing project: providing services to taxonomists for standard genome sequencing and annotation.</title>
        <authorList>
            <consortium name="The Broad Institute Genomics Platform"/>
            <consortium name="The Broad Institute Genome Sequencing Center for Infectious Disease"/>
            <person name="Wu L."/>
            <person name="Ma J."/>
        </authorList>
    </citation>
    <scope>NUCLEOTIDE SEQUENCE [LARGE SCALE GENOMIC DNA]</scope>
    <source>
        <strain evidence="4">NBRC 107715</strain>
    </source>
</reference>
<dbReference type="Proteomes" id="UP000321960">
    <property type="component" value="Unassembled WGS sequence"/>
</dbReference>
<evidence type="ECO:0000313" key="1">
    <source>
        <dbReference type="EMBL" id="GEP07029.1"/>
    </source>
</evidence>
<evidence type="ECO:0000313" key="3">
    <source>
        <dbReference type="Proteomes" id="UP000321960"/>
    </source>
</evidence>
<name>A0A512JAW9_9HYPH</name>
<reference evidence="1 3" key="3">
    <citation type="submission" date="2019-07" db="EMBL/GenBank/DDBJ databases">
        <title>Whole genome shotgun sequence of Methylobacterium oxalidis NBRC 107715.</title>
        <authorList>
            <person name="Hosoyama A."/>
            <person name="Uohara A."/>
            <person name="Ohji S."/>
            <person name="Ichikawa N."/>
        </authorList>
    </citation>
    <scope>NUCLEOTIDE SEQUENCE [LARGE SCALE GENOMIC DNA]</scope>
    <source>
        <strain evidence="1 3">NBRC 107715</strain>
    </source>
</reference>
<protein>
    <submittedName>
        <fullName evidence="1">Uncharacterized protein</fullName>
    </submittedName>
</protein>
<dbReference type="EMBL" id="BJZU01000133">
    <property type="protein sequence ID" value="GEP07029.1"/>
    <property type="molecule type" value="Genomic_DNA"/>
</dbReference>
<dbReference type="EMBL" id="BSPK01000049">
    <property type="protein sequence ID" value="GLS64619.1"/>
    <property type="molecule type" value="Genomic_DNA"/>
</dbReference>
<reference evidence="2" key="4">
    <citation type="submission" date="2023-01" db="EMBL/GenBank/DDBJ databases">
        <title>Draft genome sequence of Methylobacterium oxalidis strain NBRC 107715.</title>
        <authorList>
            <person name="Sun Q."/>
            <person name="Mori K."/>
        </authorList>
    </citation>
    <scope>NUCLEOTIDE SEQUENCE</scope>
    <source>
        <strain evidence="2">NBRC 107715</strain>
    </source>
</reference>
<proteinExistence type="predicted"/>
<dbReference type="Proteomes" id="UP001156856">
    <property type="component" value="Unassembled WGS sequence"/>
</dbReference>
<dbReference type="AlphaFoldDB" id="A0A512JAW9"/>
<gene>
    <name evidence="2" type="ORF">GCM10007888_30000</name>
    <name evidence="1" type="ORF">MOX02_50670</name>
</gene>
<accession>A0A512JAW9</accession>
<comment type="caution">
    <text evidence="1">The sequence shown here is derived from an EMBL/GenBank/DDBJ whole genome shotgun (WGS) entry which is preliminary data.</text>
</comment>
<reference evidence="2" key="1">
    <citation type="journal article" date="2014" name="Int. J. Syst. Evol. Microbiol.">
        <title>Complete genome of a new Firmicutes species belonging to the dominant human colonic microbiota ('Ruminococcus bicirculans') reveals two chromosomes and a selective capacity to utilize plant glucans.</title>
        <authorList>
            <consortium name="NISC Comparative Sequencing Program"/>
            <person name="Wegmann U."/>
            <person name="Louis P."/>
            <person name="Goesmann A."/>
            <person name="Henrissat B."/>
            <person name="Duncan S.H."/>
            <person name="Flint H.J."/>
        </authorList>
    </citation>
    <scope>NUCLEOTIDE SEQUENCE</scope>
    <source>
        <strain evidence="2">NBRC 107715</strain>
    </source>
</reference>